<protein>
    <recommendedName>
        <fullName evidence="3">Restriction endonuclease</fullName>
    </recommendedName>
</protein>
<sequence length="296" mass="33325">MTHYYASDTYVEAYRKLGEACAWLDALGIEYSRTRVGRYEKIFGALARHQLAGTLDAFYDEHSFESWVNAAHEVAELVRMYEGLSGQFDPSLIGRLKDSLKGQELYVLDSENRSGRDFSFELATAAKFVNVGFAVDFGHDADLKVQMNGFTFFVECKRLKSAQKIQRRIKDGLDQLHKRYVKSENPSMARGMLALSIGKTVNEKLGLLEGNDHKALGAKAFAHNRSFVEKYKGYWQGKPDRRTLGVAIILDTPGIITSSRQLVTCHEVTVNNSVPVNTPDHTLLLRIASHVFPKRT</sequence>
<organism evidence="1 2">
    <name type="scientific">Methylocaldum marinum</name>
    <dbReference type="NCBI Taxonomy" id="1432792"/>
    <lineage>
        <taxon>Bacteria</taxon>
        <taxon>Pseudomonadati</taxon>
        <taxon>Pseudomonadota</taxon>
        <taxon>Gammaproteobacteria</taxon>
        <taxon>Methylococcales</taxon>
        <taxon>Methylococcaceae</taxon>
        <taxon>Methylocaldum</taxon>
    </lineage>
</organism>
<dbReference type="Proteomes" id="UP000266313">
    <property type="component" value="Chromosome"/>
</dbReference>
<evidence type="ECO:0000313" key="2">
    <source>
        <dbReference type="Proteomes" id="UP000266313"/>
    </source>
</evidence>
<proteinExistence type="predicted"/>
<keyword evidence="2" id="KW-1185">Reference proteome</keyword>
<gene>
    <name evidence="1" type="ORF">sS8_1306</name>
</gene>
<accession>A0A250KNZ7</accession>
<evidence type="ECO:0008006" key="3">
    <source>
        <dbReference type="Google" id="ProtNLM"/>
    </source>
</evidence>
<name>A0A250KNZ7_9GAMM</name>
<dbReference type="RefSeq" id="WP_119628900.1">
    <property type="nucleotide sequence ID" value="NZ_AP017928.1"/>
</dbReference>
<reference evidence="1 2" key="1">
    <citation type="submission" date="2016-12" db="EMBL/GenBank/DDBJ databases">
        <title>Genome sequencing of Methylocaldum marinum.</title>
        <authorList>
            <person name="Takeuchi M."/>
            <person name="Kamagata Y."/>
            <person name="Hiraoka S."/>
            <person name="Oshima K."/>
            <person name="Hattori M."/>
            <person name="Iwasaki W."/>
        </authorList>
    </citation>
    <scope>NUCLEOTIDE SEQUENCE [LARGE SCALE GENOMIC DNA]</scope>
    <source>
        <strain evidence="1 2">S8</strain>
    </source>
</reference>
<dbReference type="AlphaFoldDB" id="A0A250KNZ7"/>
<dbReference type="OrthoDB" id="5918331at2"/>
<evidence type="ECO:0000313" key="1">
    <source>
        <dbReference type="EMBL" id="BBA33266.1"/>
    </source>
</evidence>
<dbReference type="KEGG" id="mmai:sS8_1306"/>
<dbReference type="EMBL" id="AP017928">
    <property type="protein sequence ID" value="BBA33266.1"/>
    <property type="molecule type" value="Genomic_DNA"/>
</dbReference>